<sequence>MPSQHRQRSRKDNNDGYQQQVTDKQARGLKARAADVHGIRALNVRLACVRPSAAAAAAEQQAIDAAKQPLAGMRPHALPAGLHSFLSSLLSPAVCLRVLDIIRRESVSWGGVV</sequence>
<keyword evidence="3" id="KW-1185">Reference proteome</keyword>
<evidence type="ECO:0000313" key="3">
    <source>
        <dbReference type="Proteomes" id="UP000245119"/>
    </source>
</evidence>
<gene>
    <name evidence="2" type="ORF">C0Q70_16928</name>
</gene>
<feature type="region of interest" description="Disordered" evidence="1">
    <location>
        <begin position="1"/>
        <end position="28"/>
    </location>
</feature>
<name>A0A2T7NR50_POMCA</name>
<accession>A0A2T7NR50</accession>
<evidence type="ECO:0000256" key="1">
    <source>
        <dbReference type="SAM" id="MobiDB-lite"/>
    </source>
</evidence>
<dbReference type="EMBL" id="PZQS01000010">
    <property type="protein sequence ID" value="PVD23655.1"/>
    <property type="molecule type" value="Genomic_DNA"/>
</dbReference>
<evidence type="ECO:0000313" key="2">
    <source>
        <dbReference type="EMBL" id="PVD23655.1"/>
    </source>
</evidence>
<proteinExistence type="predicted"/>
<dbReference type="Proteomes" id="UP000245119">
    <property type="component" value="Linkage Group LG10"/>
</dbReference>
<protein>
    <submittedName>
        <fullName evidence="2">Uncharacterized protein</fullName>
    </submittedName>
</protein>
<comment type="caution">
    <text evidence="2">The sequence shown here is derived from an EMBL/GenBank/DDBJ whole genome shotgun (WGS) entry which is preliminary data.</text>
</comment>
<reference evidence="2 3" key="1">
    <citation type="submission" date="2018-04" db="EMBL/GenBank/DDBJ databases">
        <title>The genome of golden apple snail Pomacea canaliculata provides insight into stress tolerance and invasive adaptation.</title>
        <authorList>
            <person name="Liu C."/>
            <person name="Liu B."/>
            <person name="Ren Y."/>
            <person name="Zhang Y."/>
            <person name="Wang H."/>
            <person name="Li S."/>
            <person name="Jiang F."/>
            <person name="Yin L."/>
            <person name="Zhang G."/>
            <person name="Qian W."/>
            <person name="Fan W."/>
        </authorList>
    </citation>
    <scope>NUCLEOTIDE SEQUENCE [LARGE SCALE GENOMIC DNA]</scope>
    <source>
        <strain evidence="2">SZHN2017</strain>
        <tissue evidence="2">Muscle</tissue>
    </source>
</reference>
<organism evidence="2 3">
    <name type="scientific">Pomacea canaliculata</name>
    <name type="common">Golden apple snail</name>
    <dbReference type="NCBI Taxonomy" id="400727"/>
    <lineage>
        <taxon>Eukaryota</taxon>
        <taxon>Metazoa</taxon>
        <taxon>Spiralia</taxon>
        <taxon>Lophotrochozoa</taxon>
        <taxon>Mollusca</taxon>
        <taxon>Gastropoda</taxon>
        <taxon>Caenogastropoda</taxon>
        <taxon>Architaenioglossa</taxon>
        <taxon>Ampullarioidea</taxon>
        <taxon>Ampullariidae</taxon>
        <taxon>Pomacea</taxon>
    </lineage>
</organism>
<dbReference type="AlphaFoldDB" id="A0A2T7NR50"/>